<reference evidence="3 4" key="1">
    <citation type="journal article" date="2006" name="Appl. Environ. Microbiol.">
        <title>Sequence analysis of the 144-kilobase accessory plasmid pSmeSM11a, isolated from a dominant Sinorhizobium meliloti strain identified during a long-term field release experiment.</title>
        <authorList>
            <person name="Stiens M."/>
            <person name="Schneiker S."/>
            <person name="Keller M."/>
            <person name="Kuhn S."/>
            <person name="Puhler A."/>
            <person name="Schluter A."/>
        </authorList>
    </citation>
    <scope>NUCLEOTIDE SEQUENCE [LARGE SCALE GENOMIC DNA]</scope>
    <source>
        <strain evidence="4">SM11</strain>
        <plasmid evidence="3 4">pSmeSM11a</plasmid>
    </source>
</reference>
<dbReference type="Proteomes" id="UP000009045">
    <property type="component" value="Plasmid pSmeSM11a"/>
</dbReference>
<geneLocation type="plasmid" evidence="3 4">
    <name>pSmeSM11a</name>
</geneLocation>
<protein>
    <submittedName>
        <fullName evidence="3">TauA</fullName>
    </submittedName>
</protein>
<dbReference type="AlphaFoldDB" id="Q1WLL4"/>
<proteinExistence type="predicted"/>
<dbReference type="Gene3D" id="3.40.190.10">
    <property type="entry name" value="Periplasmic binding protein-like II"/>
    <property type="match status" value="1"/>
</dbReference>
<dbReference type="SUPFAM" id="SSF53850">
    <property type="entry name" value="Periplasmic binding protein-like II"/>
    <property type="match status" value="1"/>
</dbReference>
<evidence type="ECO:0000313" key="4">
    <source>
        <dbReference type="Proteomes" id="UP000009045"/>
    </source>
</evidence>
<evidence type="ECO:0000259" key="2">
    <source>
        <dbReference type="Pfam" id="PF09084"/>
    </source>
</evidence>
<reference evidence="4" key="2">
    <citation type="journal article" date="2011" name="J. Biotechnol.">
        <title>The complete genome sequence of the dominant Sinorhizobium meliloti field isolate SM11 extends the S. meliloti pan-genome.</title>
        <authorList>
            <person name="Schneiker-Bekel S."/>
            <person name="Wibberg D."/>
            <person name="Bekel T."/>
            <person name="Blom J."/>
            <person name="Linke B."/>
            <person name="Neuweger H."/>
            <person name="Stiens M."/>
            <person name="Vorholter F.J."/>
            <person name="Weidner S."/>
            <person name="Goesmann A."/>
            <person name="Puhler A."/>
            <person name="Schluter A."/>
        </authorList>
    </citation>
    <scope>NUCLEOTIDE SEQUENCE [LARGE SCALE GENOMIC DNA]</scope>
    <source>
        <strain evidence="4">SM11</strain>
        <plasmid evidence="4">pSmeSM11a</plasmid>
    </source>
</reference>
<feature type="region of interest" description="Disordered" evidence="1">
    <location>
        <begin position="1"/>
        <end position="37"/>
    </location>
</feature>
<dbReference type="PANTHER" id="PTHR30024">
    <property type="entry name" value="ALIPHATIC SULFONATES-BINDING PROTEIN-RELATED"/>
    <property type="match status" value="1"/>
</dbReference>
<sequence>MTTGNICKGMPRPMRGPESSSKRNSAPIRTSRSSGPTSVVLVLRSTKPLLQSSSISSCSATCQQSLAARAGWSHEPIYLAVPIDSDIKSIDDVKGKKVALFKGTNLQLATDRVLSTHGLTEKDVRFINLDTSAAAAALTSGNVDAVFGGPEFLALAKKGIVKIAYTTKGDDPTLGRHTSYLVTAAFEQAHPDVTQRVVTTFIKAAAFASDPANKDEVFDGWSLSGFPKDAFEGDIEADTLANRLNPLIDDFIIARYKDQVARAKAYGLIKGDVDVDAWLEPKYLQQALKDLKLVNYWSSYDANGEIAKLGDLNKKQSNWISSSSPAPHGAGGPLPMRALDDLDRFGSPARRAKTDQPVAVFGQRGLHDLFATCPVARMGTFVAFRLASSADTARSRGGLGDHRRAVA</sequence>
<dbReference type="Pfam" id="PF09084">
    <property type="entry name" value="NMT1"/>
    <property type="match status" value="1"/>
</dbReference>
<accession>Q1WLL4</accession>
<dbReference type="EMBL" id="DQ145546">
    <property type="protein sequence ID" value="ABA55986.1"/>
    <property type="molecule type" value="Genomic_DNA"/>
</dbReference>
<dbReference type="InterPro" id="IPR015168">
    <property type="entry name" value="SsuA/THI5"/>
</dbReference>
<evidence type="ECO:0000256" key="1">
    <source>
        <dbReference type="SAM" id="MobiDB-lite"/>
    </source>
</evidence>
<evidence type="ECO:0000313" key="3">
    <source>
        <dbReference type="EMBL" id="ABA55986.1"/>
    </source>
</evidence>
<dbReference type="PANTHER" id="PTHR30024:SF21">
    <property type="entry name" value="ABC TRANSPORTER SUBSTRATE-BINDING PROTEIN"/>
    <property type="match status" value="1"/>
</dbReference>
<keyword evidence="3" id="KW-0614">Plasmid</keyword>
<organism evidence="3 4">
    <name type="scientific">Sinorhizobium meliloti (strain SM11)</name>
    <dbReference type="NCBI Taxonomy" id="707241"/>
    <lineage>
        <taxon>Bacteria</taxon>
        <taxon>Pseudomonadati</taxon>
        <taxon>Pseudomonadota</taxon>
        <taxon>Alphaproteobacteria</taxon>
        <taxon>Hyphomicrobiales</taxon>
        <taxon>Rhizobiaceae</taxon>
        <taxon>Sinorhizobium/Ensifer group</taxon>
        <taxon>Sinorhizobium</taxon>
    </lineage>
</organism>
<name>Q1WLL4_SINMM</name>
<feature type="compositionally biased region" description="Polar residues" evidence="1">
    <location>
        <begin position="18"/>
        <end position="37"/>
    </location>
</feature>
<feature type="domain" description="SsuA/THI5-like" evidence="2">
    <location>
        <begin position="73"/>
        <end position="209"/>
    </location>
</feature>